<dbReference type="Pfam" id="PF04326">
    <property type="entry name" value="SLFN_AlbA_2"/>
    <property type="match status" value="1"/>
</dbReference>
<feature type="region of interest" description="Disordered" evidence="1">
    <location>
        <begin position="123"/>
        <end position="142"/>
    </location>
</feature>
<accession>A0AB39YI15</accession>
<reference evidence="3" key="1">
    <citation type="submission" date="2024-08" db="EMBL/GenBank/DDBJ databases">
        <authorList>
            <person name="Yu S.T."/>
        </authorList>
    </citation>
    <scope>NUCLEOTIDE SEQUENCE</scope>
    <source>
        <strain evidence="3">R33</strain>
        <plasmid evidence="3">unnamed1</plasmid>
    </source>
</reference>
<dbReference type="EMBL" id="CP165728">
    <property type="protein sequence ID" value="XDV69391.1"/>
    <property type="molecule type" value="Genomic_DNA"/>
</dbReference>
<dbReference type="Gene3D" id="3.30.950.30">
    <property type="entry name" value="Schlafen, AAA domain"/>
    <property type="match status" value="1"/>
</dbReference>
<keyword evidence="3" id="KW-0614">Plasmid</keyword>
<evidence type="ECO:0000313" key="3">
    <source>
        <dbReference type="EMBL" id="XDV69391.1"/>
    </source>
</evidence>
<evidence type="ECO:0000256" key="1">
    <source>
        <dbReference type="SAM" id="MobiDB-lite"/>
    </source>
</evidence>
<gene>
    <name evidence="3" type="ORF">AB5J51_41430</name>
</gene>
<feature type="domain" description="Schlafen AlbA-2" evidence="2">
    <location>
        <begin position="31"/>
        <end position="112"/>
    </location>
</feature>
<evidence type="ECO:0000259" key="2">
    <source>
        <dbReference type="Pfam" id="PF04326"/>
    </source>
</evidence>
<dbReference type="RefSeq" id="WP_369780565.1">
    <property type="nucleotide sequence ID" value="NZ_CP165728.1"/>
</dbReference>
<dbReference type="InterPro" id="IPR038461">
    <property type="entry name" value="Schlafen_AlbA_2_dom_sf"/>
</dbReference>
<organism evidence="3">
    <name type="scientific">Streptomyces sp. R33</name>
    <dbReference type="NCBI Taxonomy" id="3238629"/>
    <lineage>
        <taxon>Bacteria</taxon>
        <taxon>Bacillati</taxon>
        <taxon>Actinomycetota</taxon>
        <taxon>Actinomycetes</taxon>
        <taxon>Kitasatosporales</taxon>
        <taxon>Streptomycetaceae</taxon>
        <taxon>Streptomyces</taxon>
    </lineage>
</organism>
<proteinExistence type="predicted"/>
<geneLocation type="plasmid" evidence="3">
    <name>unnamed1</name>
</geneLocation>
<sequence>MPSYPHQLFTAPVSAIDADMVRSFLDLRIGESFTIDYKRNVDAVTETVAAMANSYGGIVLVGVDNGPKNQNLPGPLSGVRPSDKDKLVTKTVTVFDPFGWCPDVIPVEIDGGDALGRLHRPRPGPAAPAVQGHCQGPCGWQE</sequence>
<name>A0AB39YI15_9ACTN</name>
<protein>
    <submittedName>
        <fullName evidence="3">Helix-turn-helix domain-containing protein</fullName>
    </submittedName>
</protein>
<dbReference type="AlphaFoldDB" id="A0AB39YI15"/>
<dbReference type="InterPro" id="IPR007421">
    <property type="entry name" value="Schlafen_AlbA_2_dom"/>
</dbReference>